<evidence type="ECO:0000256" key="6">
    <source>
        <dbReference type="SAM" id="MobiDB-lite"/>
    </source>
</evidence>
<feature type="transmembrane region" description="Helical" evidence="7">
    <location>
        <begin position="207"/>
        <end position="226"/>
    </location>
</feature>
<feature type="transmembrane region" description="Helical" evidence="7">
    <location>
        <begin position="12"/>
        <end position="30"/>
    </location>
</feature>
<evidence type="ECO:0000256" key="4">
    <source>
        <dbReference type="ARBA" id="ARBA00023136"/>
    </source>
</evidence>
<dbReference type="GeneID" id="92093783"/>
<dbReference type="PANTHER" id="PTHR33048">
    <property type="entry name" value="PTH11-LIKE INTEGRAL MEMBRANE PROTEIN (AFU_ORTHOLOGUE AFUA_5G11245)"/>
    <property type="match status" value="1"/>
</dbReference>
<accession>A0ABR1ULT3</accession>
<evidence type="ECO:0000313" key="9">
    <source>
        <dbReference type="EMBL" id="KAK8058863.1"/>
    </source>
</evidence>
<feature type="compositionally biased region" description="Polar residues" evidence="6">
    <location>
        <begin position="280"/>
        <end position="293"/>
    </location>
</feature>
<keyword evidence="2 7" id="KW-0812">Transmembrane</keyword>
<feature type="transmembrane region" description="Helical" evidence="7">
    <location>
        <begin position="173"/>
        <end position="195"/>
    </location>
</feature>
<sequence>MAETRGPQISANAWAFVVLSSIATLLRIYCRGWVIKSFGLDDWLAVAAQILFLVFSSYEITGVTYGTGHHFADIPTESFSKAMQMWWTCEPTYVLTNMAIKASIAIFLSRICIEKFHKIIIWSILALTEVYSLFFFLLFVLQCRPTALFWLRYTLEPPAGMCLDATIVAKSFYGYSAISCLTDWTYSLLPIMLVWNLQMNMRMKISVVLLLAAGVIATIVRFPYLYSLTDVDDFLYSTSDVAIWSTVETGIAITTAGLATLRPLFRSVFGLGSSAPGAGTSAQQQGYLKTNSQSRRTNRTGGGGGTRSNNDDHDGGAFDLYERPVPSSKMGVTTFVNYGREDPEKGTTFDGKSVASSSVHERDDWDGSSQADLAQKRHQPERSGWNITVKNPVNLAILALHDADYAYIQSDGNAVHVQAMTACCAPQPAHQDGCYTWCRLPAGDDIDAPESQLSWERGFQYCLNYQGRLASDGGGRFRAPWVRAVHNKREEKAAVSAAAASRRHMGEVGVVKRAATFLVLGVLSWAFA</sequence>
<keyword evidence="4 7" id="KW-0472">Membrane</keyword>
<evidence type="ECO:0000256" key="3">
    <source>
        <dbReference type="ARBA" id="ARBA00022989"/>
    </source>
</evidence>
<organism evidence="9 10">
    <name type="scientific">Apiospora phragmitis</name>
    <dbReference type="NCBI Taxonomy" id="2905665"/>
    <lineage>
        <taxon>Eukaryota</taxon>
        <taxon>Fungi</taxon>
        <taxon>Dikarya</taxon>
        <taxon>Ascomycota</taxon>
        <taxon>Pezizomycotina</taxon>
        <taxon>Sordariomycetes</taxon>
        <taxon>Xylariomycetidae</taxon>
        <taxon>Amphisphaeriales</taxon>
        <taxon>Apiosporaceae</taxon>
        <taxon>Apiospora</taxon>
    </lineage>
</organism>
<gene>
    <name evidence="9" type="ORF">PG994_009311</name>
</gene>
<name>A0ABR1ULT3_9PEZI</name>
<comment type="subcellular location">
    <subcellularLocation>
        <location evidence="1">Membrane</location>
        <topology evidence="1">Multi-pass membrane protein</topology>
    </subcellularLocation>
</comment>
<feature type="compositionally biased region" description="Basic and acidic residues" evidence="6">
    <location>
        <begin position="309"/>
        <end position="322"/>
    </location>
</feature>
<feature type="transmembrane region" description="Helical" evidence="7">
    <location>
        <begin position="120"/>
        <end position="141"/>
    </location>
</feature>
<feature type="transmembrane region" description="Helical" evidence="7">
    <location>
        <begin position="42"/>
        <end position="65"/>
    </location>
</feature>
<dbReference type="RefSeq" id="XP_066714309.1">
    <property type="nucleotide sequence ID" value="XM_066860720.1"/>
</dbReference>
<evidence type="ECO:0000259" key="8">
    <source>
        <dbReference type="Pfam" id="PF20684"/>
    </source>
</evidence>
<evidence type="ECO:0000256" key="7">
    <source>
        <dbReference type="SAM" id="Phobius"/>
    </source>
</evidence>
<keyword evidence="10" id="KW-1185">Reference proteome</keyword>
<feature type="domain" description="Rhodopsin" evidence="8">
    <location>
        <begin position="26"/>
        <end position="266"/>
    </location>
</feature>
<evidence type="ECO:0000256" key="1">
    <source>
        <dbReference type="ARBA" id="ARBA00004141"/>
    </source>
</evidence>
<dbReference type="InterPro" id="IPR052337">
    <property type="entry name" value="SAT4-like"/>
</dbReference>
<dbReference type="InterPro" id="IPR049326">
    <property type="entry name" value="Rhodopsin_dom_fungi"/>
</dbReference>
<feature type="region of interest" description="Disordered" evidence="6">
    <location>
        <begin position="338"/>
        <end position="384"/>
    </location>
</feature>
<keyword evidence="3 7" id="KW-1133">Transmembrane helix</keyword>
<comment type="similarity">
    <text evidence="5">Belongs to the SAT4 family.</text>
</comment>
<dbReference type="Proteomes" id="UP001480595">
    <property type="component" value="Unassembled WGS sequence"/>
</dbReference>
<dbReference type="EMBL" id="JAQQWL010000009">
    <property type="protein sequence ID" value="KAK8058863.1"/>
    <property type="molecule type" value="Genomic_DNA"/>
</dbReference>
<comment type="caution">
    <text evidence="9">The sequence shown here is derived from an EMBL/GenBank/DDBJ whole genome shotgun (WGS) entry which is preliminary data.</text>
</comment>
<dbReference type="PANTHER" id="PTHR33048:SF96">
    <property type="entry name" value="INTEGRAL MEMBRANE PROTEIN"/>
    <property type="match status" value="1"/>
</dbReference>
<reference evidence="9 10" key="1">
    <citation type="submission" date="2023-01" db="EMBL/GenBank/DDBJ databases">
        <title>Analysis of 21 Apiospora genomes using comparative genomics revels a genus with tremendous synthesis potential of carbohydrate active enzymes and secondary metabolites.</title>
        <authorList>
            <person name="Sorensen T."/>
        </authorList>
    </citation>
    <scope>NUCLEOTIDE SEQUENCE [LARGE SCALE GENOMIC DNA]</scope>
    <source>
        <strain evidence="9 10">CBS 135458</strain>
    </source>
</reference>
<feature type="region of interest" description="Disordered" evidence="6">
    <location>
        <begin position="276"/>
        <end position="325"/>
    </location>
</feature>
<proteinExistence type="inferred from homology"/>
<dbReference type="Pfam" id="PF20684">
    <property type="entry name" value="Fung_rhodopsin"/>
    <property type="match status" value="1"/>
</dbReference>
<evidence type="ECO:0000256" key="2">
    <source>
        <dbReference type="ARBA" id="ARBA00022692"/>
    </source>
</evidence>
<protein>
    <recommendedName>
        <fullName evidence="8">Rhodopsin domain-containing protein</fullName>
    </recommendedName>
</protein>
<evidence type="ECO:0000256" key="5">
    <source>
        <dbReference type="ARBA" id="ARBA00038359"/>
    </source>
</evidence>
<evidence type="ECO:0000313" key="10">
    <source>
        <dbReference type="Proteomes" id="UP001480595"/>
    </source>
</evidence>